<dbReference type="AlphaFoldDB" id="A0A5B7E3U2"/>
<comment type="caution">
    <text evidence="1">The sequence shown here is derived from an EMBL/GenBank/DDBJ whole genome shotgun (WGS) entry which is preliminary data.</text>
</comment>
<name>A0A5B7E3U2_PORTR</name>
<keyword evidence="2" id="KW-1185">Reference proteome</keyword>
<reference evidence="1 2" key="1">
    <citation type="submission" date="2019-05" db="EMBL/GenBank/DDBJ databases">
        <title>Another draft genome of Portunus trituberculatus and its Hox gene families provides insights of decapod evolution.</title>
        <authorList>
            <person name="Jeong J.-H."/>
            <person name="Song I."/>
            <person name="Kim S."/>
            <person name="Choi T."/>
            <person name="Kim D."/>
            <person name="Ryu S."/>
            <person name="Kim W."/>
        </authorList>
    </citation>
    <scope>NUCLEOTIDE SEQUENCE [LARGE SCALE GENOMIC DNA]</scope>
    <source>
        <tissue evidence="1">Muscle</tissue>
    </source>
</reference>
<dbReference type="Proteomes" id="UP000324222">
    <property type="component" value="Unassembled WGS sequence"/>
</dbReference>
<gene>
    <name evidence="1" type="ORF">E2C01_021227</name>
</gene>
<dbReference type="EMBL" id="VSRR010001844">
    <property type="protein sequence ID" value="MPC28035.1"/>
    <property type="molecule type" value="Genomic_DNA"/>
</dbReference>
<organism evidence="1 2">
    <name type="scientific">Portunus trituberculatus</name>
    <name type="common">Swimming crab</name>
    <name type="synonym">Neptunus trituberculatus</name>
    <dbReference type="NCBI Taxonomy" id="210409"/>
    <lineage>
        <taxon>Eukaryota</taxon>
        <taxon>Metazoa</taxon>
        <taxon>Ecdysozoa</taxon>
        <taxon>Arthropoda</taxon>
        <taxon>Crustacea</taxon>
        <taxon>Multicrustacea</taxon>
        <taxon>Malacostraca</taxon>
        <taxon>Eumalacostraca</taxon>
        <taxon>Eucarida</taxon>
        <taxon>Decapoda</taxon>
        <taxon>Pleocyemata</taxon>
        <taxon>Brachyura</taxon>
        <taxon>Eubrachyura</taxon>
        <taxon>Portunoidea</taxon>
        <taxon>Portunidae</taxon>
        <taxon>Portuninae</taxon>
        <taxon>Portunus</taxon>
    </lineage>
</organism>
<protein>
    <submittedName>
        <fullName evidence="1">Uncharacterized protein</fullName>
    </submittedName>
</protein>
<sequence>MSDSSVCHLDQVMLATLGLVKLSKPFSSSRYALLLPLRASLQSPLQVNPRQLLLLLQTNPPCSYLINPQHLTTPTCILGSGASSRGLGCSSARSTSSMVALAGEGQVRPGQERRPVTLPSLRQPHTNKTRAFSALTLNISHIVSHLQKCLKFMLVDLGDTLCQMVRHLCSCPQASQHCLPSSIDACSHLGSWLTSLVHMLQLLFHQVLHYGSEAKISLMNNTLRAALPSLSHLLFSVLKGEESHLEGLDHSIPSLRQLPHTCVQYTGVGFPHVHMCLWSLHALCHGCQHTCRHSLFPHVIVQYSFLHATV</sequence>
<accession>A0A5B7E3U2</accession>
<proteinExistence type="predicted"/>
<evidence type="ECO:0000313" key="1">
    <source>
        <dbReference type="EMBL" id="MPC28035.1"/>
    </source>
</evidence>
<evidence type="ECO:0000313" key="2">
    <source>
        <dbReference type="Proteomes" id="UP000324222"/>
    </source>
</evidence>